<dbReference type="Gene3D" id="2.30.29.30">
    <property type="entry name" value="Pleckstrin-homology domain (PH domain)/Phosphotyrosine-binding domain (PTB)"/>
    <property type="match status" value="1"/>
</dbReference>
<dbReference type="OrthoDB" id="10007483at2759"/>
<proteinExistence type="predicted"/>
<reference evidence="3" key="2">
    <citation type="journal article" date="2021" name="World Allergy Organ. J.">
        <title>Chromosome-level assembly of Dermatophagoides farinae genome and transcriptome reveals two novel allergens Der f 37 and Der f 39.</title>
        <authorList>
            <person name="Chen J."/>
            <person name="Cai Z."/>
            <person name="Fan D."/>
            <person name="Hu J."/>
            <person name="Hou Y."/>
            <person name="He Y."/>
            <person name="Zhang Z."/>
            <person name="Zhao Z."/>
            <person name="Gao P."/>
            <person name="Hu W."/>
            <person name="Sun J."/>
            <person name="Li J."/>
            <person name="Ji K."/>
        </authorList>
    </citation>
    <scope>NUCLEOTIDE SEQUENCE</scope>
    <source>
        <strain evidence="3">JKM2019</strain>
    </source>
</reference>
<organism evidence="3">
    <name type="scientific">Dermatophagoides farinae</name>
    <name type="common">American house dust mite</name>
    <dbReference type="NCBI Taxonomy" id="6954"/>
    <lineage>
        <taxon>Eukaryota</taxon>
        <taxon>Metazoa</taxon>
        <taxon>Ecdysozoa</taxon>
        <taxon>Arthropoda</taxon>
        <taxon>Chelicerata</taxon>
        <taxon>Arachnida</taxon>
        <taxon>Acari</taxon>
        <taxon>Acariformes</taxon>
        <taxon>Sarcoptiformes</taxon>
        <taxon>Astigmata</taxon>
        <taxon>Psoroptidia</taxon>
        <taxon>Analgoidea</taxon>
        <taxon>Pyroglyphidae</taxon>
        <taxon>Dermatophagoidinae</taxon>
        <taxon>Dermatophagoides</taxon>
    </lineage>
</organism>
<feature type="region of interest" description="Disordered" evidence="1">
    <location>
        <begin position="687"/>
        <end position="762"/>
    </location>
</feature>
<dbReference type="PANTHER" id="PTHR21219:SF4">
    <property type="entry name" value="PID DOMAIN-CONTAINING PROTEIN"/>
    <property type="match status" value="1"/>
</dbReference>
<dbReference type="AlphaFoldDB" id="A0A9D4SM45"/>
<protein>
    <recommendedName>
        <fullName evidence="2">PID domain-containing protein</fullName>
    </recommendedName>
</protein>
<sequence length="836" mass="91552">MAKSVNGGGDDTDNETTPICRCRVLYLGSAVPHITKDGLQGIQEPLRDLYPEQGVFWNTDRDHIATGIDSWLSVWSNGILVENVDDKGNTIRRFHPIESLHYCAAVRYVSVPANDTTSTKNGSSHDSNKIAKFLPLDSPFSKNSAIDPMKMGHPPLFACILRRTSGIKVLECHAFICKKEAAANALVRCCFHAYADTMHAKQIELESPYEQLDRRRSRSIGSALDSQSLIDDKINTWQKNSAGSSTGSPDETNGFGETRSISRQKQQQRTPSVASLVSHSMAAEHHHHHHHPQLPPPPLPPHLHHGLPMMGLPEPIYGIPPTGTLRSVRSFISLAALKSHKKSRSRQIPLPFAHGLPPPPLPPQPQPVMFATLSKKELKKVLKKESTLKRKHKYKDFPLPFVTANGYPAPPPPPPQFIYGPPPPLPPHGIHPGPMPIYAPPMGPSYYGTIDSRKSRIPSLPPPPPPPPTSNMINENGHMLPPPPPPPPSSHFDEPIYMPAVPSPNGTLRPVTPHGEPIYFEGRTVNGLPPMPMPIHHHPGPPGPMFMGPTHPQMVPCTLIPTLSRKELKELEKQKALMKKAAKKEKKNAKKNKNQQPPHPQQQQIMTNGNGQLYIEEPPPGDYYQPRPYGYPPEEIGDPDESIISPSEMQLSSGNYSNASTGGGGGGGGIYKKKGHLNERAFSYSIRQEHRSRSNSLSNLAFENGPNNGSGRNGENESHNNSSVSLKSQTDAMAAGQPVPNGPKMMNGNGSIPYEQHQHTNGNGRIPLNNGHSHHNGGPMMMMDANGPIDPNTLATRMSNLSLKNGYGPNNPPPPPPPLPTNGYHYQQRTATIKRL</sequence>
<feature type="compositionally biased region" description="Gly residues" evidence="1">
    <location>
        <begin position="661"/>
        <end position="670"/>
    </location>
</feature>
<feature type="compositionally biased region" description="Polar residues" evidence="1">
    <location>
        <begin position="236"/>
        <end position="251"/>
    </location>
</feature>
<evidence type="ECO:0000256" key="1">
    <source>
        <dbReference type="SAM" id="MobiDB-lite"/>
    </source>
</evidence>
<evidence type="ECO:0000313" key="3">
    <source>
        <dbReference type="EMBL" id="KAH7646792.1"/>
    </source>
</evidence>
<feature type="compositionally biased region" description="Basic residues" evidence="1">
    <location>
        <begin position="576"/>
        <end position="593"/>
    </location>
</feature>
<gene>
    <name evidence="3" type="ORF">HUG17_2330</name>
</gene>
<feature type="region of interest" description="Disordered" evidence="1">
    <location>
        <begin position="236"/>
        <end position="307"/>
    </location>
</feature>
<feature type="compositionally biased region" description="Polar residues" evidence="1">
    <location>
        <begin position="601"/>
        <end position="611"/>
    </location>
</feature>
<feature type="domain" description="PID" evidence="2">
    <location>
        <begin position="17"/>
        <end position="207"/>
    </location>
</feature>
<evidence type="ECO:0000259" key="2">
    <source>
        <dbReference type="SMART" id="SM00462"/>
    </source>
</evidence>
<feature type="region of interest" description="Disordered" evidence="1">
    <location>
        <begin position="576"/>
        <end position="670"/>
    </location>
</feature>
<feature type="region of interest" description="Disordered" evidence="1">
    <location>
        <begin position="454"/>
        <end position="489"/>
    </location>
</feature>
<reference evidence="3" key="1">
    <citation type="submission" date="2020-06" db="EMBL/GenBank/DDBJ databases">
        <authorList>
            <person name="Ji K."/>
            <person name="Li J."/>
        </authorList>
    </citation>
    <scope>NUCLEOTIDE SEQUENCE</scope>
    <source>
        <strain evidence="3">JKM2019</strain>
        <tissue evidence="3">Whole body</tissue>
    </source>
</reference>
<dbReference type="Proteomes" id="UP000828236">
    <property type="component" value="Unassembled WGS sequence"/>
</dbReference>
<feature type="compositionally biased region" description="Polar residues" evidence="1">
    <location>
        <begin position="259"/>
        <end position="278"/>
    </location>
</feature>
<dbReference type="PANTHER" id="PTHR21219">
    <property type="entry name" value="FI19613P1"/>
    <property type="match status" value="1"/>
</dbReference>
<name>A0A9D4SM45_DERFA</name>
<feature type="compositionally biased region" description="Polar residues" evidence="1">
    <location>
        <begin position="644"/>
        <end position="660"/>
    </location>
</feature>
<feature type="region of interest" description="Disordered" evidence="1">
    <location>
        <begin position="800"/>
        <end position="824"/>
    </location>
</feature>
<dbReference type="SMART" id="SM00462">
    <property type="entry name" value="PTB"/>
    <property type="match status" value="1"/>
</dbReference>
<feature type="compositionally biased region" description="Pro residues" evidence="1">
    <location>
        <begin position="459"/>
        <end position="469"/>
    </location>
</feature>
<dbReference type="InterPro" id="IPR011993">
    <property type="entry name" value="PH-like_dom_sf"/>
</dbReference>
<feature type="compositionally biased region" description="Pro residues" evidence="1">
    <location>
        <begin position="810"/>
        <end position="820"/>
    </location>
</feature>
<comment type="caution">
    <text evidence="3">The sequence shown here is derived from an EMBL/GenBank/DDBJ whole genome shotgun (WGS) entry which is preliminary data.</text>
</comment>
<dbReference type="SUPFAM" id="SSF50729">
    <property type="entry name" value="PH domain-like"/>
    <property type="match status" value="1"/>
</dbReference>
<dbReference type="EMBL" id="SDOV01000001">
    <property type="protein sequence ID" value="KAH7646792.1"/>
    <property type="molecule type" value="Genomic_DNA"/>
</dbReference>
<feature type="compositionally biased region" description="Pro residues" evidence="1">
    <location>
        <begin position="480"/>
        <end position="489"/>
    </location>
</feature>
<accession>A0A9D4SM45</accession>
<dbReference type="InterPro" id="IPR006020">
    <property type="entry name" value="PTB/PI_dom"/>
</dbReference>